<feature type="transmembrane region" description="Helical" evidence="7">
    <location>
        <begin position="134"/>
        <end position="160"/>
    </location>
</feature>
<sequence length="275" mass="31012">MAVKNLYSILYKLIIIVLTMIYAIPLYVVLVNSFKSLNNIIKSPLSLPYPAIFENFVEAFERSDILRLYWNSIVITGFSVLLLVFCSSMIAFVLARRDGKRSTALYFIILAGLMIPQQLVLIPEIQVLKQLGLINTFAGLIFFNVATYISIGFFLYVEFFKTLPRSLEESAMIDGAGSFTIFFKIYFPLLKSCTATVVIFLGMWIWNDFLPPLYILGGDSGLTITTGIYRAIGQYTTEWNIVFASVFFASVPIIVLYLFMQKQFTKGMIAGAVKG</sequence>
<dbReference type="Pfam" id="PF00528">
    <property type="entry name" value="BPD_transp_1"/>
    <property type="match status" value="1"/>
</dbReference>
<comment type="similarity">
    <text evidence="7">Belongs to the binding-protein-dependent transport system permease family.</text>
</comment>
<evidence type="ECO:0000256" key="7">
    <source>
        <dbReference type="RuleBase" id="RU363032"/>
    </source>
</evidence>
<organism evidence="9 10">
    <name type="scientific">Paenibacillus chungangensis</name>
    <dbReference type="NCBI Taxonomy" id="696535"/>
    <lineage>
        <taxon>Bacteria</taxon>
        <taxon>Bacillati</taxon>
        <taxon>Bacillota</taxon>
        <taxon>Bacilli</taxon>
        <taxon>Bacillales</taxon>
        <taxon>Paenibacillaceae</taxon>
        <taxon>Paenibacillus</taxon>
    </lineage>
</organism>
<protein>
    <submittedName>
        <fullName evidence="9">Carbohydrate ABC transporter permease</fullName>
    </submittedName>
</protein>
<dbReference type="RefSeq" id="WP_377567377.1">
    <property type="nucleotide sequence ID" value="NZ_JBHTJZ010000060.1"/>
</dbReference>
<keyword evidence="5 7" id="KW-1133">Transmembrane helix</keyword>
<dbReference type="Gene3D" id="1.10.3720.10">
    <property type="entry name" value="MetI-like"/>
    <property type="match status" value="1"/>
</dbReference>
<dbReference type="PANTHER" id="PTHR43744">
    <property type="entry name" value="ABC TRANSPORTER PERMEASE PROTEIN MG189-RELATED-RELATED"/>
    <property type="match status" value="1"/>
</dbReference>
<name>A0ABW3HWH7_9BACL</name>
<feature type="transmembrane region" description="Helical" evidence="7">
    <location>
        <begin position="9"/>
        <end position="30"/>
    </location>
</feature>
<evidence type="ECO:0000259" key="8">
    <source>
        <dbReference type="PROSITE" id="PS50928"/>
    </source>
</evidence>
<dbReference type="Proteomes" id="UP001596989">
    <property type="component" value="Unassembled WGS sequence"/>
</dbReference>
<evidence type="ECO:0000313" key="9">
    <source>
        <dbReference type="EMBL" id="MFD0961625.1"/>
    </source>
</evidence>
<gene>
    <name evidence="9" type="ORF">ACFQ2I_19955</name>
</gene>
<proteinExistence type="inferred from homology"/>
<evidence type="ECO:0000313" key="10">
    <source>
        <dbReference type="Proteomes" id="UP001596989"/>
    </source>
</evidence>
<feature type="transmembrane region" description="Helical" evidence="7">
    <location>
        <begin position="68"/>
        <end position="92"/>
    </location>
</feature>
<dbReference type="InterPro" id="IPR000515">
    <property type="entry name" value="MetI-like"/>
</dbReference>
<dbReference type="PROSITE" id="PS50928">
    <property type="entry name" value="ABC_TM1"/>
    <property type="match status" value="1"/>
</dbReference>
<evidence type="ECO:0000256" key="1">
    <source>
        <dbReference type="ARBA" id="ARBA00004651"/>
    </source>
</evidence>
<dbReference type="CDD" id="cd06261">
    <property type="entry name" value="TM_PBP2"/>
    <property type="match status" value="1"/>
</dbReference>
<keyword evidence="2 7" id="KW-0813">Transport</keyword>
<feature type="transmembrane region" description="Helical" evidence="7">
    <location>
        <begin position="181"/>
        <end position="206"/>
    </location>
</feature>
<dbReference type="EMBL" id="JBHTJZ010000060">
    <property type="protein sequence ID" value="MFD0961625.1"/>
    <property type="molecule type" value="Genomic_DNA"/>
</dbReference>
<accession>A0ABW3HWH7</accession>
<comment type="caution">
    <text evidence="9">The sequence shown here is derived from an EMBL/GenBank/DDBJ whole genome shotgun (WGS) entry which is preliminary data.</text>
</comment>
<keyword evidence="4 7" id="KW-0812">Transmembrane</keyword>
<evidence type="ECO:0000256" key="6">
    <source>
        <dbReference type="ARBA" id="ARBA00023136"/>
    </source>
</evidence>
<feature type="domain" description="ABC transmembrane type-1" evidence="8">
    <location>
        <begin position="69"/>
        <end position="260"/>
    </location>
</feature>
<comment type="subcellular location">
    <subcellularLocation>
        <location evidence="1 7">Cell membrane</location>
        <topology evidence="1 7">Multi-pass membrane protein</topology>
    </subcellularLocation>
</comment>
<dbReference type="InterPro" id="IPR035906">
    <property type="entry name" value="MetI-like_sf"/>
</dbReference>
<feature type="transmembrane region" description="Helical" evidence="7">
    <location>
        <begin position="239"/>
        <end position="259"/>
    </location>
</feature>
<evidence type="ECO:0000256" key="4">
    <source>
        <dbReference type="ARBA" id="ARBA00022692"/>
    </source>
</evidence>
<dbReference type="SUPFAM" id="SSF161098">
    <property type="entry name" value="MetI-like"/>
    <property type="match status" value="1"/>
</dbReference>
<keyword evidence="3" id="KW-1003">Cell membrane</keyword>
<keyword evidence="6 7" id="KW-0472">Membrane</keyword>
<evidence type="ECO:0000256" key="5">
    <source>
        <dbReference type="ARBA" id="ARBA00022989"/>
    </source>
</evidence>
<feature type="transmembrane region" description="Helical" evidence="7">
    <location>
        <begin position="104"/>
        <end position="122"/>
    </location>
</feature>
<dbReference type="PANTHER" id="PTHR43744:SF8">
    <property type="entry name" value="SN-GLYCEROL-3-PHOSPHATE TRANSPORT SYSTEM PERMEASE PROTEIN UGPE"/>
    <property type="match status" value="1"/>
</dbReference>
<evidence type="ECO:0000256" key="3">
    <source>
        <dbReference type="ARBA" id="ARBA00022475"/>
    </source>
</evidence>
<evidence type="ECO:0000256" key="2">
    <source>
        <dbReference type="ARBA" id="ARBA00022448"/>
    </source>
</evidence>
<keyword evidence="10" id="KW-1185">Reference proteome</keyword>
<reference evidence="10" key="1">
    <citation type="journal article" date="2019" name="Int. J. Syst. Evol. Microbiol.">
        <title>The Global Catalogue of Microorganisms (GCM) 10K type strain sequencing project: providing services to taxonomists for standard genome sequencing and annotation.</title>
        <authorList>
            <consortium name="The Broad Institute Genomics Platform"/>
            <consortium name="The Broad Institute Genome Sequencing Center for Infectious Disease"/>
            <person name="Wu L."/>
            <person name="Ma J."/>
        </authorList>
    </citation>
    <scope>NUCLEOTIDE SEQUENCE [LARGE SCALE GENOMIC DNA]</scope>
    <source>
        <strain evidence="10">CCUG 59129</strain>
    </source>
</reference>